<dbReference type="Pfam" id="PF13439">
    <property type="entry name" value="Glyco_transf_4"/>
    <property type="match status" value="1"/>
</dbReference>
<proteinExistence type="predicted"/>
<organism evidence="6 7">
    <name type="scientific">Plantactinospora mayteni</name>
    <dbReference type="NCBI Taxonomy" id="566021"/>
    <lineage>
        <taxon>Bacteria</taxon>
        <taxon>Bacillati</taxon>
        <taxon>Actinomycetota</taxon>
        <taxon>Actinomycetes</taxon>
        <taxon>Micromonosporales</taxon>
        <taxon>Micromonosporaceae</taxon>
        <taxon>Plantactinospora</taxon>
    </lineage>
</organism>
<evidence type="ECO:0000256" key="2">
    <source>
        <dbReference type="ARBA" id="ARBA00022679"/>
    </source>
</evidence>
<dbReference type="Proteomes" id="UP000621500">
    <property type="component" value="Unassembled WGS sequence"/>
</dbReference>
<dbReference type="Gene3D" id="3.40.50.2000">
    <property type="entry name" value="Glycogen Phosphorylase B"/>
    <property type="match status" value="2"/>
</dbReference>
<evidence type="ECO:0008006" key="8">
    <source>
        <dbReference type="Google" id="ProtNLM"/>
    </source>
</evidence>
<reference evidence="6 7" key="1">
    <citation type="submission" date="2021-01" db="EMBL/GenBank/DDBJ databases">
        <title>Whole genome shotgun sequence of Plantactinospora mayteni NBRC 109088.</title>
        <authorList>
            <person name="Komaki H."/>
            <person name="Tamura T."/>
        </authorList>
    </citation>
    <scope>NUCLEOTIDE SEQUENCE [LARGE SCALE GENOMIC DNA]</scope>
    <source>
        <strain evidence="6 7">NBRC 109088</strain>
    </source>
</reference>
<feature type="compositionally biased region" description="Pro residues" evidence="3">
    <location>
        <begin position="1"/>
        <end position="17"/>
    </location>
</feature>
<dbReference type="PANTHER" id="PTHR12526:SF510">
    <property type="entry name" value="D-INOSITOL 3-PHOSPHATE GLYCOSYLTRANSFERASE"/>
    <property type="match status" value="1"/>
</dbReference>
<feature type="region of interest" description="Disordered" evidence="3">
    <location>
        <begin position="444"/>
        <end position="481"/>
    </location>
</feature>
<evidence type="ECO:0000259" key="5">
    <source>
        <dbReference type="Pfam" id="PF13439"/>
    </source>
</evidence>
<evidence type="ECO:0000313" key="6">
    <source>
        <dbReference type="EMBL" id="GIG99969.1"/>
    </source>
</evidence>
<dbReference type="SUPFAM" id="SSF53756">
    <property type="entry name" value="UDP-Glycosyltransferase/glycogen phosphorylase"/>
    <property type="match status" value="1"/>
</dbReference>
<feature type="domain" description="Glycosyltransferase subfamily 4-like N-terminal" evidence="5">
    <location>
        <begin position="199"/>
        <end position="249"/>
    </location>
</feature>
<sequence length="481" mass="48155">MSRPDPGGPDPGGPHPPGGLSGPHPDTGGPHPPGGLSGPHPDTGGPHPSGGLSGPHPGGPHSLGGLSGPDPAGPHSLGGSGDAGGAAVSAGVAYVVLPGDIDDPGAPSGGNHYDRQVVTGLTRLGWRVRELAVPGSWPRPAEAERTALAAALAGVPDGAVVLLDGLVACGVPEVVGPAAGRLRVAVLVHLPLGDETGLPPEVAARLDDRERQTLRAAPVTVATSAGTGRRLVERHGLPAARVHVVPPGVAAAPLAPGTDGAASLLCVASVIPRKGHDVLVEALATIPDRPWTCRCVGPVDRDPGHLDRLRHTVEAAGLADRVRFVGPRTGSGLAAEYAAADLLVLPSRAEPYGMVVTEALARGVPVLGSAVDGLPEAVGRTPDGVVPGLLVPPGDPTALAGALRRWFAEPGLRHRLRAAARDRRADLPGWDVTAARLGEVLTALAGQPGPARQPPPAGDGLTTLAGQPPPAGDDPWEGPQK</sequence>
<protein>
    <recommendedName>
        <fullName evidence="8">Glycosyl transferase</fullName>
    </recommendedName>
</protein>
<keyword evidence="2" id="KW-0808">Transferase</keyword>
<feature type="region of interest" description="Disordered" evidence="3">
    <location>
        <begin position="1"/>
        <end position="84"/>
    </location>
</feature>
<evidence type="ECO:0000259" key="4">
    <source>
        <dbReference type="Pfam" id="PF00534"/>
    </source>
</evidence>
<keyword evidence="1" id="KW-0328">Glycosyltransferase</keyword>
<evidence type="ECO:0000313" key="7">
    <source>
        <dbReference type="Proteomes" id="UP000621500"/>
    </source>
</evidence>
<gene>
    <name evidence="6" type="ORF">Pma05_65420</name>
</gene>
<feature type="domain" description="Glycosyl transferase family 1" evidence="4">
    <location>
        <begin position="264"/>
        <end position="422"/>
    </location>
</feature>
<evidence type="ECO:0000256" key="3">
    <source>
        <dbReference type="SAM" id="MobiDB-lite"/>
    </source>
</evidence>
<comment type="caution">
    <text evidence="6">The sequence shown here is derived from an EMBL/GenBank/DDBJ whole genome shotgun (WGS) entry which is preliminary data.</text>
</comment>
<dbReference type="CDD" id="cd03801">
    <property type="entry name" value="GT4_PimA-like"/>
    <property type="match status" value="1"/>
</dbReference>
<dbReference type="PANTHER" id="PTHR12526">
    <property type="entry name" value="GLYCOSYLTRANSFERASE"/>
    <property type="match status" value="1"/>
</dbReference>
<keyword evidence="7" id="KW-1185">Reference proteome</keyword>
<dbReference type="EMBL" id="BONX01000049">
    <property type="protein sequence ID" value="GIG99969.1"/>
    <property type="molecule type" value="Genomic_DNA"/>
</dbReference>
<name>A0ABQ4EZ81_9ACTN</name>
<dbReference type="InterPro" id="IPR001296">
    <property type="entry name" value="Glyco_trans_1"/>
</dbReference>
<evidence type="ECO:0000256" key="1">
    <source>
        <dbReference type="ARBA" id="ARBA00022676"/>
    </source>
</evidence>
<dbReference type="InterPro" id="IPR028098">
    <property type="entry name" value="Glyco_trans_4-like_N"/>
</dbReference>
<accession>A0ABQ4EZ81</accession>
<dbReference type="Pfam" id="PF00534">
    <property type="entry name" value="Glycos_transf_1"/>
    <property type="match status" value="1"/>
</dbReference>